<gene>
    <name evidence="2" type="ORF">CIRG_04897</name>
</gene>
<evidence type="ECO:0000256" key="1">
    <source>
        <dbReference type="SAM" id="MobiDB-lite"/>
    </source>
</evidence>
<feature type="compositionally biased region" description="Basic residues" evidence="1">
    <location>
        <begin position="1"/>
        <end position="12"/>
    </location>
</feature>
<dbReference type="AlphaFoldDB" id="A0A0J6Y980"/>
<sequence>MKNSLSRKKRERHAGSVLGASSSKVGRVLPRKHRAVRSVVFVLNPRESVCPAGKFSSSSGAPSLIHRRGLRVRPGKGWITSYTGPGGKSTSLHSGKRGVGQHRRAGRQGHLLPAADSSRPAARRPNCTGSVARGSSGLAPAVASSVKFAQRRPVHVPIRKRHRWLVPIGSSADSEAHVTEKGR</sequence>
<proteinExistence type="predicted"/>
<feature type="compositionally biased region" description="Low complexity" evidence="1">
    <location>
        <begin position="113"/>
        <end position="125"/>
    </location>
</feature>
<accession>A0A0J6Y980</accession>
<feature type="region of interest" description="Disordered" evidence="1">
    <location>
        <begin position="1"/>
        <end position="29"/>
    </location>
</feature>
<evidence type="ECO:0000313" key="2">
    <source>
        <dbReference type="EMBL" id="KMP05216.1"/>
    </source>
</evidence>
<feature type="compositionally biased region" description="Polar residues" evidence="1">
    <location>
        <begin position="81"/>
        <end position="93"/>
    </location>
</feature>
<evidence type="ECO:0000313" key="3">
    <source>
        <dbReference type="Proteomes" id="UP000054565"/>
    </source>
</evidence>
<dbReference type="EMBL" id="DS028095">
    <property type="protein sequence ID" value="KMP05216.1"/>
    <property type="molecule type" value="Genomic_DNA"/>
</dbReference>
<reference evidence="3" key="1">
    <citation type="journal article" date="2010" name="Genome Res.">
        <title>Population genomic sequencing of Coccidioides fungi reveals recent hybridization and transposon control.</title>
        <authorList>
            <person name="Neafsey D.E."/>
            <person name="Barker B.M."/>
            <person name="Sharpton T.J."/>
            <person name="Stajich J.E."/>
            <person name="Park D.J."/>
            <person name="Whiston E."/>
            <person name="Hung C.-Y."/>
            <person name="McMahan C."/>
            <person name="White J."/>
            <person name="Sykes S."/>
            <person name="Heiman D."/>
            <person name="Young S."/>
            <person name="Zeng Q."/>
            <person name="Abouelleil A."/>
            <person name="Aftuck L."/>
            <person name="Bessette D."/>
            <person name="Brown A."/>
            <person name="FitzGerald M."/>
            <person name="Lui A."/>
            <person name="Macdonald J.P."/>
            <person name="Priest M."/>
            <person name="Orbach M.J."/>
            <person name="Galgiani J.N."/>
            <person name="Kirkland T.N."/>
            <person name="Cole G.T."/>
            <person name="Birren B.W."/>
            <person name="Henn M.R."/>
            <person name="Taylor J.W."/>
            <person name="Rounsley S.D."/>
        </authorList>
    </citation>
    <scope>NUCLEOTIDE SEQUENCE [LARGE SCALE GENOMIC DNA]</scope>
    <source>
        <strain evidence="3">RMSCC 2394</strain>
    </source>
</reference>
<feature type="compositionally biased region" description="Basic residues" evidence="1">
    <location>
        <begin position="94"/>
        <end position="107"/>
    </location>
</feature>
<feature type="region of interest" description="Disordered" evidence="1">
    <location>
        <begin position="81"/>
        <end position="139"/>
    </location>
</feature>
<name>A0A0J6Y980_COCIT</name>
<dbReference type="Proteomes" id="UP000054565">
    <property type="component" value="Unassembled WGS sequence"/>
</dbReference>
<organism evidence="2 3">
    <name type="scientific">Coccidioides immitis RMSCC 2394</name>
    <dbReference type="NCBI Taxonomy" id="404692"/>
    <lineage>
        <taxon>Eukaryota</taxon>
        <taxon>Fungi</taxon>
        <taxon>Dikarya</taxon>
        <taxon>Ascomycota</taxon>
        <taxon>Pezizomycotina</taxon>
        <taxon>Eurotiomycetes</taxon>
        <taxon>Eurotiomycetidae</taxon>
        <taxon>Onygenales</taxon>
        <taxon>Onygenaceae</taxon>
        <taxon>Coccidioides</taxon>
    </lineage>
</organism>
<protein>
    <submittedName>
        <fullName evidence="2">Uncharacterized protein</fullName>
    </submittedName>
</protein>